<evidence type="ECO:0000313" key="2">
    <source>
        <dbReference type="EMBL" id="GIM71757.1"/>
    </source>
</evidence>
<dbReference type="InterPro" id="IPR029062">
    <property type="entry name" value="Class_I_gatase-like"/>
</dbReference>
<protein>
    <recommendedName>
        <fullName evidence="1">DJ-1/PfpI domain-containing protein</fullName>
    </recommendedName>
</protein>
<dbReference type="PANTHER" id="PTHR43130">
    <property type="entry name" value="ARAC-FAMILY TRANSCRIPTIONAL REGULATOR"/>
    <property type="match status" value="1"/>
</dbReference>
<dbReference type="Gene3D" id="3.40.50.880">
    <property type="match status" value="1"/>
</dbReference>
<dbReference type="Proteomes" id="UP000681340">
    <property type="component" value="Unassembled WGS sequence"/>
</dbReference>
<dbReference type="EMBL" id="BOQL01000038">
    <property type="protein sequence ID" value="GIM71757.1"/>
    <property type="molecule type" value="Genomic_DNA"/>
</dbReference>
<sequence>MSEEPFRVVAGGPDRPKIAAGLLVFDGVTLLDVIGPHTVFALAGMEIQLVSETSLPVTTDTSIRLSPDVTIDRCPQDLDILCVPGGGVADAMRSVTVRDFLCDRASTARYVTSVCSGALILAAAGLLDGYRAATHWATRDVLARFPVEVSTERVCTDRNRITGGGITAGIDFGLTVVGEVLGRETAEFVQLGMEYDPQPPFDAGSPEKAGAALTSLFTTVTKPVFQPVLDAATAVLDRRSQE</sequence>
<dbReference type="AlphaFoldDB" id="A0A919VQ33"/>
<evidence type="ECO:0000313" key="3">
    <source>
        <dbReference type="Proteomes" id="UP000681340"/>
    </source>
</evidence>
<dbReference type="CDD" id="cd03139">
    <property type="entry name" value="GATase1_PfpI_2"/>
    <property type="match status" value="1"/>
</dbReference>
<dbReference type="InterPro" id="IPR002818">
    <property type="entry name" value="DJ-1/PfpI"/>
</dbReference>
<dbReference type="InterPro" id="IPR052158">
    <property type="entry name" value="INH-QAR"/>
</dbReference>
<organism evidence="2 3">
    <name type="scientific">Actinoplanes auranticolor</name>
    <dbReference type="NCBI Taxonomy" id="47988"/>
    <lineage>
        <taxon>Bacteria</taxon>
        <taxon>Bacillati</taxon>
        <taxon>Actinomycetota</taxon>
        <taxon>Actinomycetes</taxon>
        <taxon>Micromonosporales</taxon>
        <taxon>Micromonosporaceae</taxon>
        <taxon>Actinoplanes</taxon>
    </lineage>
</organism>
<gene>
    <name evidence="2" type="ORF">Aau02nite_47550</name>
</gene>
<dbReference type="PANTHER" id="PTHR43130:SF2">
    <property type="entry name" value="DJ-1_PFPI DOMAIN-CONTAINING PROTEIN"/>
    <property type="match status" value="1"/>
</dbReference>
<feature type="domain" description="DJ-1/PfpI" evidence="1">
    <location>
        <begin position="22"/>
        <end position="177"/>
    </location>
</feature>
<dbReference type="Pfam" id="PF01965">
    <property type="entry name" value="DJ-1_PfpI"/>
    <property type="match status" value="1"/>
</dbReference>
<evidence type="ECO:0000259" key="1">
    <source>
        <dbReference type="Pfam" id="PF01965"/>
    </source>
</evidence>
<comment type="caution">
    <text evidence="2">The sequence shown here is derived from an EMBL/GenBank/DDBJ whole genome shotgun (WGS) entry which is preliminary data.</text>
</comment>
<keyword evidence="3" id="KW-1185">Reference proteome</keyword>
<name>A0A919VQ33_9ACTN</name>
<reference evidence="2" key="1">
    <citation type="submission" date="2021-03" db="EMBL/GenBank/DDBJ databases">
        <title>Whole genome shotgun sequence of Actinoplanes auranticolor NBRC 12245.</title>
        <authorList>
            <person name="Komaki H."/>
            <person name="Tamura T."/>
        </authorList>
    </citation>
    <scope>NUCLEOTIDE SEQUENCE</scope>
    <source>
        <strain evidence="2">NBRC 12245</strain>
    </source>
</reference>
<dbReference type="SUPFAM" id="SSF52317">
    <property type="entry name" value="Class I glutamine amidotransferase-like"/>
    <property type="match status" value="1"/>
</dbReference>
<proteinExistence type="predicted"/>
<accession>A0A919VQ33</accession>
<dbReference type="GO" id="GO:0006355">
    <property type="term" value="P:regulation of DNA-templated transcription"/>
    <property type="evidence" value="ECO:0007669"/>
    <property type="project" value="TreeGrafter"/>
</dbReference>
<dbReference type="RefSeq" id="WP_212990738.1">
    <property type="nucleotide sequence ID" value="NZ_BAABEA010000025.1"/>
</dbReference>